<dbReference type="HOGENOM" id="CLU_047564_0_0_12"/>
<dbReference type="Proteomes" id="UP000011708">
    <property type="component" value="Chromosome"/>
</dbReference>
<proteinExistence type="predicted"/>
<feature type="transmembrane region" description="Helical" evidence="1">
    <location>
        <begin position="416"/>
        <end position="440"/>
    </location>
</feature>
<protein>
    <recommendedName>
        <fullName evidence="3">Sulfotransferase domain-containing protein</fullName>
    </recommendedName>
</protein>
<evidence type="ECO:0000256" key="1">
    <source>
        <dbReference type="SAM" id="Phobius"/>
    </source>
</evidence>
<dbReference type="RefSeq" id="WP_002689377.1">
    <property type="nucleotide sequence ID" value="NZ_CM001794.1"/>
</dbReference>
<keyword evidence="1" id="KW-0472">Membrane</keyword>
<dbReference type="Gene3D" id="3.40.50.300">
    <property type="entry name" value="P-loop containing nucleotide triphosphate hydrolases"/>
    <property type="match status" value="1"/>
</dbReference>
<accession>M2B0K7</accession>
<keyword evidence="1" id="KW-1133">Transmembrane helix</keyword>
<evidence type="ECO:0008006" key="3">
    <source>
        <dbReference type="Google" id="ProtNLM"/>
    </source>
</evidence>
<evidence type="ECO:0000313" key="2">
    <source>
        <dbReference type="EMBL" id="EMB29156.1"/>
    </source>
</evidence>
<name>M2B0K7_TREDN</name>
<dbReference type="InterPro" id="IPR027417">
    <property type="entry name" value="P-loop_NTPase"/>
</dbReference>
<keyword evidence="1" id="KW-0812">Transmembrane</keyword>
<dbReference type="PATRIC" id="fig|999431.4.peg.2097"/>
<reference evidence="2" key="1">
    <citation type="submission" date="2012-01" db="EMBL/GenBank/DDBJ databases">
        <title>The Genome Sequence of Treponema denticola H1-T.</title>
        <authorList>
            <consortium name="The Broad Institute Genome Sequencing Platform"/>
            <person name="Earl A."/>
            <person name="Ward D."/>
            <person name="Feldgarden M."/>
            <person name="Gevers D."/>
            <person name="Blanton J.M."/>
            <person name="Fenno C.J."/>
            <person name="Baranova O.V."/>
            <person name="Mathney J."/>
            <person name="Dewhirst F.E."/>
            <person name="Izard J."/>
            <person name="Young S.K."/>
            <person name="Zeng Q."/>
            <person name="Gargeya S."/>
            <person name="Fitzgerald M."/>
            <person name="Haas B."/>
            <person name="Abouelleil A."/>
            <person name="Alvarado L."/>
            <person name="Arachchi H.M."/>
            <person name="Berlin A."/>
            <person name="Chapman S.B."/>
            <person name="Gearin G."/>
            <person name="Goldberg J."/>
            <person name="Griggs A."/>
            <person name="Gujja S."/>
            <person name="Hansen M."/>
            <person name="Heiman D."/>
            <person name="Howarth C."/>
            <person name="Larimer J."/>
            <person name="Lui A."/>
            <person name="MacDonald P.J.P."/>
            <person name="McCowen C."/>
            <person name="Montmayeur A."/>
            <person name="Murphy C."/>
            <person name="Neiman D."/>
            <person name="Pearson M."/>
            <person name="Priest M."/>
            <person name="Roberts A."/>
            <person name="Saif S."/>
            <person name="Shea T."/>
            <person name="Sisk P."/>
            <person name="Stolte C."/>
            <person name="Sykes S."/>
            <person name="Wortman J."/>
            <person name="Nusbaum C."/>
            <person name="Birren B."/>
        </authorList>
    </citation>
    <scope>NUCLEOTIDE SEQUENCE [LARGE SCALE GENOMIC DNA]</scope>
    <source>
        <strain evidence="2">H1-T</strain>
    </source>
</reference>
<organism evidence="2">
    <name type="scientific">Treponema denticola H1-T</name>
    <dbReference type="NCBI Taxonomy" id="999431"/>
    <lineage>
        <taxon>Bacteria</taxon>
        <taxon>Pseudomonadati</taxon>
        <taxon>Spirochaetota</taxon>
        <taxon>Spirochaetia</taxon>
        <taxon>Spirochaetales</taxon>
        <taxon>Treponemataceae</taxon>
        <taxon>Treponema</taxon>
    </lineage>
</organism>
<dbReference type="EMBL" id="AGDW01000022">
    <property type="protein sequence ID" value="EMB29156.1"/>
    <property type="molecule type" value="Genomic_DNA"/>
</dbReference>
<dbReference type="SUPFAM" id="SSF52540">
    <property type="entry name" value="P-loop containing nucleoside triphosphate hydrolases"/>
    <property type="match status" value="1"/>
</dbReference>
<sequence>MHEAPLPIILTSTGYGGSGSSAGTNILEEFSSVTSFGNKFECTFIHEMDGIYDLENAINEGHRLKLDLAAKRFLSLAKTLDQDSDYQKYFNGQFYKKAEKYIESITVCKWNGSWHRAFETKKIAFAEKQRMRFAEVLFNTLYKERQLNSYEPDGWQPSYTPVTDYYCIGSQSDFYEKTKTYISDLFSNGLHKNKYILVDQLLSPYDFKRYSNYFHDIKALVIDKDPRDLYAVQMVDWGVGYIPCDNVDIFIDWYKATRAQRYRINTEWKNTALFIPFESLVYEYDNSLEKIKEFIGLNTDEHIYKKQFFIPEKSIVNTQVYKRYPQLKKDIDKIEKELEEYCFHFEKYPPIPIDTVKDNYIFINDICKDVEKLQLTGRLSKDCRVSPVLLIFNVSKLSLYITTFSTRQTLKSKLKGIVKIGLAFLLFPVDFCINLILFVFTLKDA</sequence>
<dbReference type="AlphaFoldDB" id="M2B0K7"/>
<comment type="caution">
    <text evidence="2">The sequence shown here is derived from an EMBL/GenBank/DDBJ whole genome shotgun (WGS) entry which is preliminary data.</text>
</comment>
<gene>
    <name evidence="2" type="ORF">HMPREF9725_02026</name>
</gene>